<sequence>MLSEKRKERNRGNLGTRLKESRIAAGFTQKALAEAVGLEYYTMISQMELGYISIPAALWIPLADTLRLNVGEWALTCLKEYQPEVYSALFSRENISDAALILNLLRQGQLDEVIKAHSN</sequence>
<dbReference type="CDD" id="cd00093">
    <property type="entry name" value="HTH_XRE"/>
    <property type="match status" value="1"/>
</dbReference>
<dbReference type="SUPFAM" id="SSF47413">
    <property type="entry name" value="lambda repressor-like DNA-binding domains"/>
    <property type="match status" value="1"/>
</dbReference>
<gene>
    <name evidence="2" type="ORF">Q9295_10245</name>
</gene>
<dbReference type="SMART" id="SM00530">
    <property type="entry name" value="HTH_XRE"/>
    <property type="match status" value="1"/>
</dbReference>
<feature type="domain" description="HTH cro/C1-type" evidence="1">
    <location>
        <begin position="18"/>
        <end position="73"/>
    </location>
</feature>
<dbReference type="Gene3D" id="1.10.260.40">
    <property type="entry name" value="lambda repressor-like DNA-binding domains"/>
    <property type="match status" value="1"/>
</dbReference>
<dbReference type="Pfam" id="PF01381">
    <property type="entry name" value="HTH_3"/>
    <property type="match status" value="1"/>
</dbReference>
<dbReference type="Proteomes" id="UP001239680">
    <property type="component" value="Unassembled WGS sequence"/>
</dbReference>
<reference evidence="2 3" key="1">
    <citation type="submission" date="2023-08" db="EMBL/GenBank/DDBJ databases">
        <title>Characterization of two Paracoccaceae strains isolated from Phycosphere and proposal of Xinfangfangia lacusdiani sp. nov.</title>
        <authorList>
            <person name="Deng Y."/>
            <person name="Zhang Y.Q."/>
        </authorList>
    </citation>
    <scope>NUCLEOTIDE SEQUENCE [LARGE SCALE GENOMIC DNA]</scope>
    <source>
        <strain evidence="2 3">CPCC 101601</strain>
    </source>
</reference>
<accession>A0ABU0VYQ0</accession>
<protein>
    <submittedName>
        <fullName evidence="2">Helix-turn-helix transcriptional regulator</fullName>
    </submittedName>
</protein>
<evidence type="ECO:0000259" key="1">
    <source>
        <dbReference type="PROSITE" id="PS50943"/>
    </source>
</evidence>
<dbReference type="InterPro" id="IPR010982">
    <property type="entry name" value="Lambda_DNA-bd_dom_sf"/>
</dbReference>
<evidence type="ECO:0000313" key="2">
    <source>
        <dbReference type="EMBL" id="MDQ2066758.1"/>
    </source>
</evidence>
<dbReference type="InterPro" id="IPR001387">
    <property type="entry name" value="Cro/C1-type_HTH"/>
</dbReference>
<comment type="caution">
    <text evidence="2">The sequence shown here is derived from an EMBL/GenBank/DDBJ whole genome shotgun (WGS) entry which is preliminary data.</text>
</comment>
<organism evidence="2 3">
    <name type="scientific">Pseudogemmobacter lacusdianii</name>
    <dbReference type="NCBI Taxonomy" id="3069608"/>
    <lineage>
        <taxon>Bacteria</taxon>
        <taxon>Pseudomonadati</taxon>
        <taxon>Pseudomonadota</taxon>
        <taxon>Alphaproteobacteria</taxon>
        <taxon>Rhodobacterales</taxon>
        <taxon>Paracoccaceae</taxon>
        <taxon>Pseudogemmobacter</taxon>
    </lineage>
</organism>
<name>A0ABU0VYQ0_9RHOB</name>
<keyword evidence="3" id="KW-1185">Reference proteome</keyword>
<proteinExistence type="predicted"/>
<evidence type="ECO:0000313" key="3">
    <source>
        <dbReference type="Proteomes" id="UP001239680"/>
    </source>
</evidence>
<dbReference type="EMBL" id="JAVDBT010000008">
    <property type="protein sequence ID" value="MDQ2066758.1"/>
    <property type="molecule type" value="Genomic_DNA"/>
</dbReference>
<dbReference type="RefSeq" id="WP_306680469.1">
    <property type="nucleotide sequence ID" value="NZ_JAVDBT010000008.1"/>
</dbReference>
<dbReference type="PROSITE" id="PS50943">
    <property type="entry name" value="HTH_CROC1"/>
    <property type="match status" value="1"/>
</dbReference>